<dbReference type="PANTHER" id="PTHR37300">
    <property type="entry name" value="UPF0291 PROTEIN CBO2609/CLC_2481"/>
    <property type="match status" value="1"/>
</dbReference>
<dbReference type="RefSeq" id="WP_378932385.1">
    <property type="nucleotide sequence ID" value="NZ_JBHLVO010000004.1"/>
</dbReference>
<comment type="similarity">
    <text evidence="2">Belongs to the UPF0291 family.</text>
</comment>
<accession>A0ABV6GCP4</accession>
<dbReference type="HAMAP" id="MF_01103">
    <property type="entry name" value="UPF0291"/>
    <property type="match status" value="1"/>
</dbReference>
<evidence type="ECO:0000256" key="3">
    <source>
        <dbReference type="SAM" id="MobiDB-lite"/>
    </source>
</evidence>
<evidence type="ECO:0000313" key="4">
    <source>
        <dbReference type="EMBL" id="MFC0271440.1"/>
    </source>
</evidence>
<comment type="subcellular location">
    <subcellularLocation>
        <location evidence="2">Cytoplasm</location>
    </subcellularLocation>
</comment>
<evidence type="ECO:0000313" key="5">
    <source>
        <dbReference type="Proteomes" id="UP001589854"/>
    </source>
</evidence>
<keyword evidence="1 2" id="KW-0963">Cytoplasm</keyword>
<protein>
    <recommendedName>
        <fullName evidence="2">UPF0291 protein ACFFIX_08230</fullName>
    </recommendedName>
</protein>
<dbReference type="Gene3D" id="1.10.287.540">
    <property type="entry name" value="Helix hairpin bin"/>
    <property type="match status" value="1"/>
</dbReference>
<dbReference type="Pfam" id="PF05979">
    <property type="entry name" value="DUF896"/>
    <property type="match status" value="1"/>
</dbReference>
<dbReference type="EMBL" id="JBHLVO010000004">
    <property type="protein sequence ID" value="MFC0271440.1"/>
    <property type="molecule type" value="Genomic_DNA"/>
</dbReference>
<comment type="caution">
    <text evidence="4">The sequence shown here is derived from an EMBL/GenBank/DDBJ whole genome shotgun (WGS) entry which is preliminary data.</text>
</comment>
<evidence type="ECO:0000256" key="2">
    <source>
        <dbReference type="HAMAP-Rule" id="MF_01103"/>
    </source>
</evidence>
<feature type="compositionally biased region" description="Basic and acidic residues" evidence="3">
    <location>
        <begin position="1"/>
        <end position="21"/>
    </location>
</feature>
<name>A0ABV6GCP4_9BACI</name>
<feature type="region of interest" description="Disordered" evidence="3">
    <location>
        <begin position="1"/>
        <end position="31"/>
    </location>
</feature>
<dbReference type="InterPro" id="IPR009242">
    <property type="entry name" value="DUF896"/>
</dbReference>
<feature type="region of interest" description="Disordered" evidence="3">
    <location>
        <begin position="52"/>
        <end position="76"/>
    </location>
</feature>
<dbReference type="Proteomes" id="UP001589854">
    <property type="component" value="Unassembled WGS sequence"/>
</dbReference>
<evidence type="ECO:0000256" key="1">
    <source>
        <dbReference type="ARBA" id="ARBA00022490"/>
    </source>
</evidence>
<dbReference type="SUPFAM" id="SSF158221">
    <property type="entry name" value="YnzC-like"/>
    <property type="match status" value="1"/>
</dbReference>
<reference evidence="4 5" key="1">
    <citation type="submission" date="2024-09" db="EMBL/GenBank/DDBJ databases">
        <authorList>
            <person name="Sun Q."/>
            <person name="Mori K."/>
        </authorList>
    </citation>
    <scope>NUCLEOTIDE SEQUENCE [LARGE SCALE GENOMIC DNA]</scope>
    <source>
        <strain evidence="4 5">CCM 7228</strain>
    </source>
</reference>
<feature type="compositionally biased region" description="Basic and acidic residues" evidence="3">
    <location>
        <begin position="66"/>
        <end position="76"/>
    </location>
</feature>
<dbReference type="PANTHER" id="PTHR37300:SF1">
    <property type="entry name" value="UPF0291 PROTEIN YNZC"/>
    <property type="match status" value="1"/>
</dbReference>
<gene>
    <name evidence="4" type="ORF">ACFFIX_08230</name>
</gene>
<organism evidence="4 5">
    <name type="scientific">Metabacillus herbersteinensis</name>
    <dbReference type="NCBI Taxonomy" id="283816"/>
    <lineage>
        <taxon>Bacteria</taxon>
        <taxon>Bacillati</taxon>
        <taxon>Bacillota</taxon>
        <taxon>Bacilli</taxon>
        <taxon>Bacillales</taxon>
        <taxon>Bacillaceae</taxon>
        <taxon>Metabacillus</taxon>
    </lineage>
</organism>
<proteinExistence type="inferred from homology"/>
<keyword evidence="5" id="KW-1185">Reference proteome</keyword>
<sequence>MLPKEKFDRINELSRKSKETGLTEAEQNEQQDLRQQYLQVFRKSMQNTIKGVTVIDPKGNDVTPQKLKDEKKRNLH</sequence>